<dbReference type="HOGENOM" id="CLU_694385_0_0_1"/>
<reference evidence="2 3" key="2">
    <citation type="submission" date="2014-03" db="EMBL/GenBank/DDBJ databases">
        <title>The Genome Sequence of Anncaliia algerae insect isolate PRA339.</title>
        <authorList>
            <consortium name="The Broad Institute Genome Sequencing Platform"/>
            <consortium name="The Broad Institute Genome Sequencing Center for Infectious Disease"/>
            <person name="Cuomo C."/>
            <person name="Becnel J."/>
            <person name="Sanscrainte N."/>
            <person name="Walker B."/>
            <person name="Young S.K."/>
            <person name="Zeng Q."/>
            <person name="Gargeya S."/>
            <person name="Fitzgerald M."/>
            <person name="Haas B."/>
            <person name="Abouelleil A."/>
            <person name="Alvarado L."/>
            <person name="Arachchi H.M."/>
            <person name="Berlin A.M."/>
            <person name="Chapman S.B."/>
            <person name="Dewar J."/>
            <person name="Goldberg J."/>
            <person name="Griggs A."/>
            <person name="Gujja S."/>
            <person name="Hansen M."/>
            <person name="Howarth C."/>
            <person name="Imamovic A."/>
            <person name="Larimer J."/>
            <person name="McCowan C."/>
            <person name="Murphy C."/>
            <person name="Neiman D."/>
            <person name="Pearson M."/>
            <person name="Priest M."/>
            <person name="Roberts A."/>
            <person name="Saif S."/>
            <person name="Shea T."/>
            <person name="Sisk P."/>
            <person name="Sykes S."/>
            <person name="Wortman J."/>
            <person name="Nusbaum C."/>
            <person name="Birren B."/>
        </authorList>
    </citation>
    <scope>NUCLEOTIDE SEQUENCE [LARGE SCALE GENOMIC DNA]</scope>
    <source>
        <strain evidence="2 3">PRA339</strain>
    </source>
</reference>
<dbReference type="AlphaFoldDB" id="A0A059F3R3"/>
<organism evidence="2 3">
    <name type="scientific">Anncaliia algerae PRA339</name>
    <dbReference type="NCBI Taxonomy" id="1288291"/>
    <lineage>
        <taxon>Eukaryota</taxon>
        <taxon>Fungi</taxon>
        <taxon>Fungi incertae sedis</taxon>
        <taxon>Microsporidia</taxon>
        <taxon>Tubulinosematoidea</taxon>
        <taxon>Tubulinosematidae</taxon>
        <taxon>Anncaliia</taxon>
    </lineage>
</organism>
<feature type="signal peptide" evidence="1">
    <location>
        <begin position="1"/>
        <end position="16"/>
    </location>
</feature>
<sequence>MFLNILFVVYLNNIFGTLTTIEGNIVDEFQSNSKPHYSTKNTHLCRKDSVKDKIIFFEADYFEFVEKIRRNGEILFKFLYNTPVSFDSIDKLEAHKFTEIAKKLDGFFSPLSVSQAFNFFLDEKNHERIKKSNFKKADSDLSELISLIYQVIDIFKKESELLNLDHTFSGKNFFNKKLIISLICHDYREYTLPSEPEYLLFFYSNKTSMELKSFINTSEKKILRLFFFSFKSGEIFLSDKNIRTLLRLIYTRNYYETKLAKIMEADELHKLLYNDQKSCFFLTKSNTSKNILPVDYMNNIYCLTILLTYKHKDAFEDFFMNILAIFKPSIFDPSGQLHDDFDIDCFNAALATLNSFKNTYDAMENDANLKKEAEFCNFHFVDDLIKCYNAFKAYIIA</sequence>
<name>A0A059F3R3_9MICR</name>
<reference evidence="3" key="1">
    <citation type="submission" date="2013-02" db="EMBL/GenBank/DDBJ databases">
        <authorList>
            <consortium name="The Broad Institute Genome Sequencing Platform"/>
            <person name="Cuomo C."/>
            <person name="Becnel J."/>
            <person name="Sanscrainte N."/>
            <person name="Walker B."/>
            <person name="Young S.K."/>
            <person name="Zeng Q."/>
            <person name="Gargeya S."/>
            <person name="Fitzgerald M."/>
            <person name="Haas B."/>
            <person name="Abouelleil A."/>
            <person name="Alvarado L."/>
            <person name="Arachchi H.M."/>
            <person name="Berlin A.M."/>
            <person name="Chapman S.B."/>
            <person name="Dewar J."/>
            <person name="Goldberg J."/>
            <person name="Griggs A."/>
            <person name="Gujja S."/>
            <person name="Hansen M."/>
            <person name="Howarth C."/>
            <person name="Imamovic A."/>
            <person name="Larimer J."/>
            <person name="McCowan C."/>
            <person name="Murphy C."/>
            <person name="Neiman D."/>
            <person name="Pearson M."/>
            <person name="Priest M."/>
            <person name="Roberts A."/>
            <person name="Saif S."/>
            <person name="Shea T."/>
            <person name="Sisk P."/>
            <person name="Sykes S."/>
            <person name="Wortman J."/>
            <person name="Nusbaum C."/>
            <person name="Birren B."/>
        </authorList>
    </citation>
    <scope>NUCLEOTIDE SEQUENCE [LARGE SCALE GENOMIC DNA]</scope>
    <source>
        <strain evidence="3">PRA339</strain>
    </source>
</reference>
<keyword evidence="1" id="KW-0732">Signal</keyword>
<dbReference type="OrthoDB" id="2198049at2759"/>
<dbReference type="EMBL" id="KK365139">
    <property type="protein sequence ID" value="KCZ81619.1"/>
    <property type="molecule type" value="Genomic_DNA"/>
</dbReference>
<evidence type="ECO:0000313" key="2">
    <source>
        <dbReference type="EMBL" id="KCZ81619.1"/>
    </source>
</evidence>
<proteinExistence type="predicted"/>
<dbReference type="Proteomes" id="UP000030655">
    <property type="component" value="Unassembled WGS sequence"/>
</dbReference>
<gene>
    <name evidence="2" type="ORF">H312_00943</name>
</gene>
<protein>
    <submittedName>
        <fullName evidence="2">Uncharacterized protein</fullName>
    </submittedName>
</protein>
<feature type="chain" id="PRO_5001576879" evidence="1">
    <location>
        <begin position="17"/>
        <end position="397"/>
    </location>
</feature>
<dbReference type="VEuPathDB" id="MicrosporidiaDB:H312_00943"/>
<evidence type="ECO:0000313" key="3">
    <source>
        <dbReference type="Proteomes" id="UP000030655"/>
    </source>
</evidence>
<keyword evidence="3" id="KW-1185">Reference proteome</keyword>
<evidence type="ECO:0000256" key="1">
    <source>
        <dbReference type="SAM" id="SignalP"/>
    </source>
</evidence>
<accession>A0A059F3R3</accession>